<dbReference type="GO" id="GO:0046872">
    <property type="term" value="F:metal ion binding"/>
    <property type="evidence" value="ECO:0007669"/>
    <property type="project" value="UniProtKB-KW"/>
</dbReference>
<evidence type="ECO:0000313" key="13">
    <source>
        <dbReference type="EMBL" id="AFZ20746.1"/>
    </source>
</evidence>
<dbReference type="AlphaFoldDB" id="K9WLR2"/>
<comment type="cofactor">
    <cofactor evidence="1 12">
        <name>Zn(2+)</name>
        <dbReference type="ChEBI" id="CHEBI:29105"/>
    </cofactor>
</comment>
<feature type="binding site" evidence="12">
    <location>
        <position position="100"/>
    </location>
    <ligand>
        <name>Zn(2+)</name>
        <dbReference type="ChEBI" id="CHEBI:29105"/>
    </ligand>
</feature>
<dbReference type="GO" id="GO:0016020">
    <property type="term" value="C:membrane"/>
    <property type="evidence" value="ECO:0007669"/>
    <property type="project" value="GOC"/>
</dbReference>
<evidence type="ECO:0000256" key="8">
    <source>
        <dbReference type="ARBA" id="ARBA00022801"/>
    </source>
</evidence>
<dbReference type="KEGG" id="mic:Mic7113_5089"/>
<dbReference type="PATRIC" id="fig|1173027.3.peg.5641"/>
<dbReference type="InterPro" id="IPR015870">
    <property type="entry name" value="UDP-acyl_N-AcGlcN_deAcase_N"/>
</dbReference>
<dbReference type="Proteomes" id="UP000010471">
    <property type="component" value="Chromosome"/>
</dbReference>
<dbReference type="PANTHER" id="PTHR33694:SF1">
    <property type="entry name" value="UDP-3-O-ACYL-N-ACETYLGLUCOSAMINE DEACETYLASE 1, MITOCHONDRIAL-RELATED"/>
    <property type="match status" value="1"/>
</dbReference>
<accession>K9WLR2</accession>
<comment type="function">
    <text evidence="2 12">Catalyzes the hydrolysis of UDP-3-O-myristoyl-N-acetylglucosamine to form UDP-3-O-myristoylglucosamine and acetate, the committed step in lipid A biosynthesis.</text>
</comment>
<feature type="active site" description="Proton donor" evidence="12">
    <location>
        <position position="329"/>
    </location>
</feature>
<comment type="similarity">
    <text evidence="12">Belongs to the LpxC family.</text>
</comment>
<dbReference type="eggNOG" id="COG0774">
    <property type="taxonomic scope" value="Bacteria"/>
</dbReference>
<evidence type="ECO:0000256" key="6">
    <source>
        <dbReference type="ARBA" id="ARBA00022556"/>
    </source>
</evidence>
<dbReference type="GO" id="GO:0009245">
    <property type="term" value="P:lipid A biosynthetic process"/>
    <property type="evidence" value="ECO:0007669"/>
    <property type="project" value="UniProtKB-UniRule"/>
</dbReference>
<evidence type="ECO:0000256" key="3">
    <source>
        <dbReference type="ARBA" id="ARBA00005002"/>
    </source>
</evidence>
<evidence type="ECO:0000256" key="2">
    <source>
        <dbReference type="ARBA" id="ARBA00002923"/>
    </source>
</evidence>
<keyword evidence="8 12" id="KW-0378">Hydrolase</keyword>
<proteinExistence type="inferred from homology"/>
<evidence type="ECO:0000256" key="11">
    <source>
        <dbReference type="ARBA" id="ARBA00024535"/>
    </source>
</evidence>
<dbReference type="RefSeq" id="WP_015184879.1">
    <property type="nucleotide sequence ID" value="NC_019738.1"/>
</dbReference>
<dbReference type="HAMAP" id="MF_00388">
    <property type="entry name" value="LpxC"/>
    <property type="match status" value="1"/>
</dbReference>
<keyword evidence="5 12" id="KW-0444">Lipid biosynthesis</keyword>
<comment type="catalytic activity">
    <reaction evidence="11 12">
        <text>a UDP-3-O-[(3R)-3-hydroxyacyl]-N-acetyl-alpha-D-glucosamine + H2O = a UDP-3-O-[(3R)-3-hydroxyacyl]-alpha-D-glucosamine + acetate</text>
        <dbReference type="Rhea" id="RHEA:67816"/>
        <dbReference type="ChEBI" id="CHEBI:15377"/>
        <dbReference type="ChEBI" id="CHEBI:30089"/>
        <dbReference type="ChEBI" id="CHEBI:137740"/>
        <dbReference type="ChEBI" id="CHEBI:173225"/>
        <dbReference type="EC" id="3.5.1.108"/>
    </reaction>
</comment>
<dbReference type="Gene3D" id="3.30.230.20">
    <property type="entry name" value="lpxc deacetylase, domain 1"/>
    <property type="match status" value="1"/>
</dbReference>
<dbReference type="STRING" id="1173027.Mic7113_5089"/>
<dbReference type="UniPathway" id="UPA00359">
    <property type="reaction ID" value="UER00478"/>
</dbReference>
<gene>
    <name evidence="12" type="primary">lpxC</name>
    <name evidence="13" type="ORF">Mic7113_5089</name>
</gene>
<dbReference type="GO" id="GO:0103117">
    <property type="term" value="F:UDP-3-O-acyl-N-acetylglucosamine deacetylase activity"/>
    <property type="evidence" value="ECO:0007669"/>
    <property type="project" value="UniProtKB-UniRule"/>
</dbReference>
<sequence length="344" mass="37289">MAQYTLGGIFDRSGVGLHSGILTNVRVLPAVPGEGRYFVRVDLPGSPIIPARVEAVYETRLSTELQALITSDSTVDKAAKHSSILPQSTHTEARVRTVEHLLAALACSGVDDARIEIDGPEVPLLDGSAQVWVEAIQEVGVVATEEDWKTDALVLAVAFQQDSVQSKEGKEDTKTPGDIVKRHTEVGNSSRTLSTSFALEQPIWVHQGDAFVAALPAPTIRFTYGIDFESPAIGNQWHSWTPMQESFATSIAPARTFGLAHQVEQLRQAGLIKGGSLENALVCDETGWLNPPLRFSNEPARHKLLDLVGDLSLLGTFPVAHFLAYKASHHLHVQLAQELAQQMG</sequence>
<dbReference type="OrthoDB" id="9772788at2"/>
<dbReference type="InterPro" id="IPR011334">
    <property type="entry name" value="UDP-acyl_GlcNac_deAcase_C"/>
</dbReference>
<keyword evidence="14" id="KW-1185">Reference proteome</keyword>
<keyword evidence="6 12" id="KW-0441">Lipid A biosynthesis</keyword>
<dbReference type="InterPro" id="IPR020568">
    <property type="entry name" value="Ribosomal_Su5_D2-typ_SF"/>
</dbReference>
<keyword evidence="9 12" id="KW-0862">Zinc</keyword>
<evidence type="ECO:0000256" key="10">
    <source>
        <dbReference type="ARBA" id="ARBA00023098"/>
    </source>
</evidence>
<feature type="binding site" evidence="12">
    <location>
        <position position="302"/>
    </location>
    <ligand>
        <name>Zn(2+)</name>
        <dbReference type="ChEBI" id="CHEBI:29105"/>
    </ligand>
</feature>
<dbReference type="EC" id="3.5.1.108" evidence="4 12"/>
<dbReference type="HOGENOM" id="CLU_046528_0_0_3"/>
<keyword evidence="10 12" id="KW-0443">Lipid metabolism</keyword>
<dbReference type="InterPro" id="IPR004463">
    <property type="entry name" value="UDP-acyl_GlcNac_deAcase"/>
</dbReference>
<dbReference type="Pfam" id="PF03331">
    <property type="entry name" value="LpxC"/>
    <property type="match status" value="2"/>
</dbReference>
<feature type="binding site" evidence="12">
    <location>
        <position position="306"/>
    </location>
    <ligand>
        <name>Zn(2+)</name>
        <dbReference type="ChEBI" id="CHEBI:29105"/>
    </ligand>
</feature>
<dbReference type="Gene3D" id="3.30.1700.10">
    <property type="entry name" value="lpxc deacetylase, domain 2"/>
    <property type="match status" value="1"/>
</dbReference>
<comment type="pathway">
    <text evidence="3 12">Glycolipid biosynthesis; lipid IV(A) biosynthesis; lipid IV(A) from (3R)-3-hydroxytetradecanoyl-[acyl-carrier-protein] and UDP-N-acetyl-alpha-D-glucosamine: step 2/6.</text>
</comment>
<evidence type="ECO:0000256" key="7">
    <source>
        <dbReference type="ARBA" id="ARBA00022723"/>
    </source>
</evidence>
<evidence type="ECO:0000256" key="5">
    <source>
        <dbReference type="ARBA" id="ARBA00022516"/>
    </source>
</evidence>
<reference evidence="13 14" key="1">
    <citation type="submission" date="2012-06" db="EMBL/GenBank/DDBJ databases">
        <title>Finished chromosome of genome of Microcoleus sp. PCC 7113.</title>
        <authorList>
            <consortium name="US DOE Joint Genome Institute"/>
            <person name="Gugger M."/>
            <person name="Coursin T."/>
            <person name="Rippka R."/>
            <person name="Tandeau De Marsac N."/>
            <person name="Huntemann M."/>
            <person name="Wei C.-L."/>
            <person name="Han J."/>
            <person name="Detter J.C."/>
            <person name="Han C."/>
            <person name="Tapia R."/>
            <person name="Chen A."/>
            <person name="Kyrpides N."/>
            <person name="Mavromatis K."/>
            <person name="Markowitz V."/>
            <person name="Szeto E."/>
            <person name="Ivanova N."/>
            <person name="Pagani I."/>
            <person name="Pati A."/>
            <person name="Goodwin L."/>
            <person name="Nordberg H.P."/>
            <person name="Cantor M.N."/>
            <person name="Hua S.X."/>
            <person name="Woyke T."/>
            <person name="Kerfeld C.A."/>
        </authorList>
    </citation>
    <scope>NUCLEOTIDE SEQUENCE [LARGE SCALE GENOMIC DNA]</scope>
    <source>
        <strain evidence="13 14">PCC 7113</strain>
    </source>
</reference>
<dbReference type="EMBL" id="CP003630">
    <property type="protein sequence ID" value="AFZ20746.1"/>
    <property type="molecule type" value="Genomic_DNA"/>
</dbReference>
<evidence type="ECO:0000256" key="1">
    <source>
        <dbReference type="ARBA" id="ARBA00001947"/>
    </source>
</evidence>
<evidence type="ECO:0000256" key="9">
    <source>
        <dbReference type="ARBA" id="ARBA00022833"/>
    </source>
</evidence>
<organism evidence="13 14">
    <name type="scientific">Allocoleopsis franciscana PCC 7113</name>
    <dbReference type="NCBI Taxonomy" id="1173027"/>
    <lineage>
        <taxon>Bacteria</taxon>
        <taxon>Bacillati</taxon>
        <taxon>Cyanobacteriota</taxon>
        <taxon>Cyanophyceae</taxon>
        <taxon>Coleofasciculales</taxon>
        <taxon>Coleofasciculaceae</taxon>
        <taxon>Allocoleopsis</taxon>
        <taxon>Allocoleopsis franciscana</taxon>
    </lineage>
</organism>
<protein>
    <recommendedName>
        <fullName evidence="4 12">UDP-3-O-acyl-N-acetylglucosamine deacetylase</fullName>
        <shortName evidence="12">UDP-3-O-acyl-GlcNAc deacetylase</shortName>
        <ecNumber evidence="4 12">3.5.1.108</ecNumber>
    </recommendedName>
    <alternativeName>
        <fullName evidence="12">UDP-3-O-[R-3-hydroxymyristoyl]-N-acetylglucosamine deacetylase</fullName>
    </alternativeName>
</protein>
<keyword evidence="7 12" id="KW-0479">Metal-binding</keyword>
<dbReference type="SUPFAM" id="SSF54211">
    <property type="entry name" value="Ribosomal protein S5 domain 2-like"/>
    <property type="match status" value="2"/>
</dbReference>
<name>K9WLR2_9CYAN</name>
<dbReference type="PANTHER" id="PTHR33694">
    <property type="entry name" value="UDP-3-O-ACYL-N-ACETYLGLUCOSAMINE DEACETYLASE 1, MITOCHONDRIAL-RELATED"/>
    <property type="match status" value="1"/>
</dbReference>
<evidence type="ECO:0000256" key="12">
    <source>
        <dbReference type="HAMAP-Rule" id="MF_00388"/>
    </source>
</evidence>
<evidence type="ECO:0000256" key="4">
    <source>
        <dbReference type="ARBA" id="ARBA00012745"/>
    </source>
</evidence>
<evidence type="ECO:0000313" key="14">
    <source>
        <dbReference type="Proteomes" id="UP000010471"/>
    </source>
</evidence>